<evidence type="ECO:0000256" key="6">
    <source>
        <dbReference type="ARBA" id="ARBA00023065"/>
    </source>
</evidence>
<proteinExistence type="predicted"/>
<dbReference type="Gene3D" id="1.20.120.350">
    <property type="entry name" value="Voltage-gated potassium channels. Chain C"/>
    <property type="match status" value="1"/>
</dbReference>
<evidence type="ECO:0000256" key="10">
    <source>
        <dbReference type="SAM" id="Phobius"/>
    </source>
</evidence>
<evidence type="ECO:0000256" key="8">
    <source>
        <dbReference type="ARBA" id="ARBA00023303"/>
    </source>
</evidence>
<comment type="subcellular location">
    <subcellularLocation>
        <location evidence="1">Membrane</location>
        <topology evidence="1">Multi-pass membrane protein</topology>
    </subcellularLocation>
</comment>
<keyword evidence="2" id="KW-0813">Transport</keyword>
<evidence type="ECO:0000256" key="9">
    <source>
        <dbReference type="SAM" id="MobiDB-lite"/>
    </source>
</evidence>
<keyword evidence="6" id="KW-0406">Ion transport</keyword>
<dbReference type="PANTHER" id="PTHR45628">
    <property type="entry name" value="VOLTAGE-DEPENDENT CALCIUM CHANNEL TYPE A SUBUNIT ALPHA-1"/>
    <property type="match status" value="1"/>
</dbReference>
<dbReference type="AlphaFoldDB" id="A0A7R9H0C6"/>
<organism evidence="11">
    <name type="scientific">Timema poppense</name>
    <name type="common">Walking stick</name>
    <dbReference type="NCBI Taxonomy" id="170557"/>
    <lineage>
        <taxon>Eukaryota</taxon>
        <taxon>Metazoa</taxon>
        <taxon>Ecdysozoa</taxon>
        <taxon>Arthropoda</taxon>
        <taxon>Hexapoda</taxon>
        <taxon>Insecta</taxon>
        <taxon>Pterygota</taxon>
        <taxon>Neoptera</taxon>
        <taxon>Polyneoptera</taxon>
        <taxon>Phasmatodea</taxon>
        <taxon>Timematodea</taxon>
        <taxon>Timematoidea</taxon>
        <taxon>Timematidae</taxon>
        <taxon>Timema</taxon>
    </lineage>
</organism>
<protein>
    <submittedName>
        <fullName evidence="11">Uncharacterized protein</fullName>
    </submittedName>
</protein>
<gene>
    <name evidence="11" type="ORF">TPSB3V08_LOCUS3038</name>
</gene>
<reference evidence="11" key="1">
    <citation type="submission" date="2020-11" db="EMBL/GenBank/DDBJ databases">
        <authorList>
            <person name="Tran Van P."/>
        </authorList>
    </citation>
    <scope>NUCLEOTIDE SEQUENCE</scope>
</reference>
<evidence type="ECO:0000313" key="11">
    <source>
        <dbReference type="EMBL" id="CAD7401313.1"/>
    </source>
</evidence>
<feature type="transmembrane region" description="Helical" evidence="10">
    <location>
        <begin position="287"/>
        <end position="305"/>
    </location>
</feature>
<keyword evidence="5 10" id="KW-1133">Transmembrane helix</keyword>
<dbReference type="GO" id="GO:0098703">
    <property type="term" value="P:calcium ion import across plasma membrane"/>
    <property type="evidence" value="ECO:0007669"/>
    <property type="project" value="TreeGrafter"/>
</dbReference>
<name>A0A7R9H0C6_TIMPO</name>
<keyword evidence="4" id="KW-0851">Voltage-gated channel</keyword>
<evidence type="ECO:0000256" key="4">
    <source>
        <dbReference type="ARBA" id="ARBA00022882"/>
    </source>
</evidence>
<evidence type="ECO:0000256" key="1">
    <source>
        <dbReference type="ARBA" id="ARBA00004141"/>
    </source>
</evidence>
<sequence>MRQTGVRRLMVTCFSSTWEERWGEPNHTASDEARTSVQSGVDIVVTSVSAKVTSETESADRAEGEEGEIRQESWWRKKKKDFDRSCLTGIIALFSKHRFLLSIRVMSALVQWQKCHPPTGHLGPGQFLGLYLKSSNPPPQRSLTGWTDSEGPLVSHLSRVVTRAIYFHSQKRPPEASSLRSFPCHRSSKTAHCTNVESWTSRPRTPRAEPIAWHREKPEPKTRTTPLCQRHHSSVVKLHCPTESNPLLGRRHKPQAREPANKPGRLQSTTVNRRMRRACRKAVKSQAFYWLIILLVFFNTVVLATEHYGQPDWLDEFQGNILDSVLFSFQDK</sequence>
<dbReference type="InterPro" id="IPR027359">
    <property type="entry name" value="Volt_channel_dom_sf"/>
</dbReference>
<dbReference type="GO" id="GO:0008331">
    <property type="term" value="F:high voltage-gated calcium channel activity"/>
    <property type="evidence" value="ECO:0007669"/>
    <property type="project" value="TreeGrafter"/>
</dbReference>
<evidence type="ECO:0000256" key="5">
    <source>
        <dbReference type="ARBA" id="ARBA00022989"/>
    </source>
</evidence>
<evidence type="ECO:0000256" key="3">
    <source>
        <dbReference type="ARBA" id="ARBA00022692"/>
    </source>
</evidence>
<evidence type="ECO:0000256" key="7">
    <source>
        <dbReference type="ARBA" id="ARBA00023136"/>
    </source>
</evidence>
<feature type="region of interest" description="Disordered" evidence="9">
    <location>
        <begin position="243"/>
        <end position="273"/>
    </location>
</feature>
<keyword evidence="7 10" id="KW-0472">Membrane</keyword>
<dbReference type="GO" id="GO:0005891">
    <property type="term" value="C:voltage-gated calcium channel complex"/>
    <property type="evidence" value="ECO:0007669"/>
    <property type="project" value="TreeGrafter"/>
</dbReference>
<keyword evidence="8" id="KW-0407">Ion channel</keyword>
<accession>A0A7R9H0C6</accession>
<evidence type="ECO:0000256" key="2">
    <source>
        <dbReference type="ARBA" id="ARBA00022448"/>
    </source>
</evidence>
<dbReference type="PANTHER" id="PTHR45628:SF1">
    <property type="entry name" value="VOLTAGE-DEPENDENT CALCIUM CHANNEL TYPE D SUBUNIT ALPHA-1"/>
    <property type="match status" value="1"/>
</dbReference>
<dbReference type="InterPro" id="IPR050599">
    <property type="entry name" value="VDCC_alpha-1_subunit"/>
</dbReference>
<keyword evidence="3 10" id="KW-0812">Transmembrane</keyword>
<dbReference type="EMBL" id="OD001280">
    <property type="protein sequence ID" value="CAD7401313.1"/>
    <property type="molecule type" value="Genomic_DNA"/>
</dbReference>